<protein>
    <recommendedName>
        <fullName evidence="2">PPM-type phosphatase domain-containing protein</fullName>
    </recommendedName>
</protein>
<dbReference type="RefSeq" id="XP_001226230.1">
    <property type="nucleotide sequence ID" value="XM_001226229.1"/>
</dbReference>
<dbReference type="Proteomes" id="UP000001056">
    <property type="component" value="Unassembled WGS sequence"/>
</dbReference>
<proteinExistence type="predicted"/>
<dbReference type="OMA" id="HMASSED"/>
<evidence type="ECO:0000259" key="2">
    <source>
        <dbReference type="Pfam" id="PF00481"/>
    </source>
</evidence>
<evidence type="ECO:0000313" key="4">
    <source>
        <dbReference type="Proteomes" id="UP000001056"/>
    </source>
</evidence>
<dbReference type="AlphaFoldDB" id="Q2GM41"/>
<feature type="compositionally biased region" description="Basic and acidic residues" evidence="1">
    <location>
        <begin position="164"/>
        <end position="179"/>
    </location>
</feature>
<organism evidence="3 4">
    <name type="scientific">Chaetomium globosum (strain ATCC 6205 / CBS 148.51 / DSM 1962 / NBRC 6347 / NRRL 1970)</name>
    <name type="common">Soil fungus</name>
    <dbReference type="NCBI Taxonomy" id="306901"/>
    <lineage>
        <taxon>Eukaryota</taxon>
        <taxon>Fungi</taxon>
        <taxon>Dikarya</taxon>
        <taxon>Ascomycota</taxon>
        <taxon>Pezizomycotina</taxon>
        <taxon>Sordariomycetes</taxon>
        <taxon>Sordariomycetidae</taxon>
        <taxon>Sordariales</taxon>
        <taxon>Chaetomiaceae</taxon>
        <taxon>Chaetomium</taxon>
    </lineage>
</organism>
<accession>Q2GM41</accession>
<dbReference type="InterPro" id="IPR036457">
    <property type="entry name" value="PPM-type-like_dom_sf"/>
</dbReference>
<feature type="domain" description="PPM-type phosphatase" evidence="2">
    <location>
        <begin position="40"/>
        <end position="132"/>
    </location>
</feature>
<dbReference type="InterPro" id="IPR001932">
    <property type="entry name" value="PPM-type_phosphatase-like_dom"/>
</dbReference>
<evidence type="ECO:0000256" key="1">
    <source>
        <dbReference type="SAM" id="MobiDB-lite"/>
    </source>
</evidence>
<dbReference type="GeneID" id="4397109"/>
<feature type="region of interest" description="Disordered" evidence="1">
    <location>
        <begin position="1"/>
        <end position="31"/>
    </location>
</feature>
<reference evidence="4" key="1">
    <citation type="journal article" date="2015" name="Genome Announc.">
        <title>Draft genome sequence of the cellulolytic fungus Chaetomium globosum.</title>
        <authorList>
            <person name="Cuomo C.A."/>
            <person name="Untereiner W.A."/>
            <person name="Ma L.-J."/>
            <person name="Grabherr M."/>
            <person name="Birren B.W."/>
        </authorList>
    </citation>
    <scope>NUCLEOTIDE SEQUENCE [LARGE SCALE GENOMIC DNA]</scope>
    <source>
        <strain evidence="4">ATCC 6205 / CBS 148.51 / DSM 1962 / NBRC 6347 / NRRL 1970</strain>
    </source>
</reference>
<dbReference type="Pfam" id="PF00481">
    <property type="entry name" value="PP2C"/>
    <property type="match status" value="1"/>
</dbReference>
<keyword evidence="4" id="KW-1185">Reference proteome</keyword>
<sequence>MPKSCPASRRPARAPVPRSSSSTLQPRSHTSLAWETPVDVESGRLLNCAMTRSFGDNRWKWSLEALNRWQSAYFGRNCVSDYHSPPYITARPVVTSTETRLGDFVILASDGFRNHMASSEDAVHCAAMWIDAQSGQGGGEGEDAVTSQPSKPQPPAAPPSLVGEHQKEKPVDTGNRDGAHSPAGFLYNWTVQRDHFVVEEDNIATHLVNNAFGGTRRICSAAS</sequence>
<feature type="region of interest" description="Disordered" evidence="1">
    <location>
        <begin position="135"/>
        <end position="179"/>
    </location>
</feature>
<gene>
    <name evidence="3" type="ORF">CHGG_10963</name>
</gene>
<dbReference type="VEuPathDB" id="FungiDB:CHGG_10963"/>
<dbReference type="STRING" id="306901.Q2GM41"/>
<dbReference type="EMBL" id="CH408036">
    <property type="protein sequence ID" value="EAQ83145.1"/>
    <property type="molecule type" value="Genomic_DNA"/>
</dbReference>
<dbReference type="HOGENOM" id="CLU_1239994_0_0_1"/>
<dbReference type="InParanoid" id="Q2GM41"/>
<dbReference type="SUPFAM" id="SSF81606">
    <property type="entry name" value="PP2C-like"/>
    <property type="match status" value="1"/>
</dbReference>
<evidence type="ECO:0000313" key="3">
    <source>
        <dbReference type="EMBL" id="EAQ83145.1"/>
    </source>
</evidence>
<dbReference type="OrthoDB" id="420076at2759"/>
<dbReference type="eggNOG" id="KOG0700">
    <property type="taxonomic scope" value="Eukaryota"/>
</dbReference>
<feature type="compositionally biased region" description="Low complexity" evidence="1">
    <location>
        <begin position="1"/>
        <end position="22"/>
    </location>
</feature>
<name>Q2GM41_CHAGB</name>
<dbReference type="Gene3D" id="3.60.40.10">
    <property type="entry name" value="PPM-type phosphatase domain"/>
    <property type="match status" value="1"/>
</dbReference>